<dbReference type="KEGG" id="tab:CIG75_17715"/>
<dbReference type="EMBL" id="CP022657">
    <property type="protein sequence ID" value="ASS76622.1"/>
    <property type="molecule type" value="Genomic_DNA"/>
</dbReference>
<dbReference type="AlphaFoldDB" id="A0A223D4V1"/>
<organism evidence="1 2">
    <name type="scientific">Tumebacillus algifaecis</name>
    <dbReference type="NCBI Taxonomy" id="1214604"/>
    <lineage>
        <taxon>Bacteria</taxon>
        <taxon>Bacillati</taxon>
        <taxon>Bacillota</taxon>
        <taxon>Bacilli</taxon>
        <taxon>Bacillales</taxon>
        <taxon>Alicyclobacillaceae</taxon>
        <taxon>Tumebacillus</taxon>
    </lineage>
</organism>
<keyword evidence="2" id="KW-1185">Reference proteome</keyword>
<gene>
    <name evidence="1" type="ORF">CIG75_17715</name>
</gene>
<reference evidence="1 2" key="1">
    <citation type="journal article" date="2015" name="Int. J. Syst. Evol. Microbiol.">
        <title>Tumebacillus algifaecis sp. nov., isolated from decomposing algal scum.</title>
        <authorList>
            <person name="Wu Y.F."/>
            <person name="Zhang B."/>
            <person name="Xing P."/>
            <person name="Wu Q.L."/>
            <person name="Liu S.J."/>
        </authorList>
    </citation>
    <scope>NUCLEOTIDE SEQUENCE [LARGE SCALE GENOMIC DNA]</scope>
    <source>
        <strain evidence="1 2">THMBR28</strain>
    </source>
</reference>
<name>A0A223D4V1_9BACL</name>
<accession>A0A223D4V1</accession>
<dbReference type="Proteomes" id="UP000214688">
    <property type="component" value="Chromosome"/>
</dbReference>
<evidence type="ECO:0000313" key="2">
    <source>
        <dbReference type="Proteomes" id="UP000214688"/>
    </source>
</evidence>
<evidence type="ECO:0000313" key="1">
    <source>
        <dbReference type="EMBL" id="ASS76622.1"/>
    </source>
</evidence>
<protein>
    <submittedName>
        <fullName evidence="1">Uncharacterized protein</fullName>
    </submittedName>
</protein>
<sequence length="61" mass="7114">MFKIILSNHTTFLIGIYRDIFPPLKICDAFGDKKNRLWHKAQRRMQPTDNFLKPAVVAIGK</sequence>
<proteinExistence type="predicted"/>